<gene>
    <name evidence="1" type="ORF">Acy02nite_68360</name>
</gene>
<sequence length="252" mass="26798">MTPTLEQVADSYRQLQATLNAETAARVTVAFESLLDPADLDRTFPAYFRMVTQIIAEARRVGALVAGAFLTAYRDTAGVGGDAPAIAYAGQLPAAQLATSLFVTGPVQVKRSLAGGATIQTSISRARAATAGAVVRHTADAGRSTVRDTVRRDRVALGWARLTDGDPCYFCAMLAGRGAVYLSKDSATGDDPYHDGCGCVPVPVYSRAAAWPGRSREFETLWNDSTEGQSGRDAINAFRRAYAAQRKTSLTI</sequence>
<accession>A0A919IMT3</accession>
<proteinExistence type="predicted"/>
<dbReference type="RefSeq" id="WP_203750178.1">
    <property type="nucleotide sequence ID" value="NZ_BAAAUC010000001.1"/>
</dbReference>
<evidence type="ECO:0000313" key="2">
    <source>
        <dbReference type="Proteomes" id="UP000619479"/>
    </source>
</evidence>
<reference evidence="1" key="1">
    <citation type="submission" date="2021-01" db="EMBL/GenBank/DDBJ databases">
        <title>Whole genome shotgun sequence of Actinoplanes cyaneus NBRC 14990.</title>
        <authorList>
            <person name="Komaki H."/>
            <person name="Tamura T."/>
        </authorList>
    </citation>
    <scope>NUCLEOTIDE SEQUENCE</scope>
    <source>
        <strain evidence="1">NBRC 14990</strain>
    </source>
</reference>
<dbReference type="InterPro" id="IPR057369">
    <property type="entry name" value="VG15"/>
</dbReference>
<dbReference type="AlphaFoldDB" id="A0A919IMT3"/>
<comment type="caution">
    <text evidence="1">The sequence shown here is derived from an EMBL/GenBank/DDBJ whole genome shotgun (WGS) entry which is preliminary data.</text>
</comment>
<dbReference type="Proteomes" id="UP000619479">
    <property type="component" value="Unassembled WGS sequence"/>
</dbReference>
<keyword evidence="2" id="KW-1185">Reference proteome</keyword>
<evidence type="ECO:0000313" key="1">
    <source>
        <dbReference type="EMBL" id="GID68955.1"/>
    </source>
</evidence>
<organism evidence="1 2">
    <name type="scientific">Actinoplanes cyaneus</name>
    <dbReference type="NCBI Taxonomy" id="52696"/>
    <lineage>
        <taxon>Bacteria</taxon>
        <taxon>Bacillati</taxon>
        <taxon>Actinomycetota</taxon>
        <taxon>Actinomycetes</taxon>
        <taxon>Micromonosporales</taxon>
        <taxon>Micromonosporaceae</taxon>
        <taxon>Actinoplanes</taxon>
    </lineage>
</organism>
<evidence type="ECO:0008006" key="3">
    <source>
        <dbReference type="Google" id="ProtNLM"/>
    </source>
</evidence>
<name>A0A919IMT3_9ACTN</name>
<dbReference type="Pfam" id="PF25310">
    <property type="entry name" value="VG15"/>
    <property type="match status" value="1"/>
</dbReference>
<protein>
    <recommendedName>
        <fullName evidence="3">Capsid maturation protease</fullName>
    </recommendedName>
</protein>
<dbReference type="EMBL" id="BOMH01000056">
    <property type="protein sequence ID" value="GID68955.1"/>
    <property type="molecule type" value="Genomic_DNA"/>
</dbReference>